<feature type="compositionally biased region" description="Acidic residues" evidence="1">
    <location>
        <begin position="1014"/>
        <end position="1235"/>
    </location>
</feature>
<evidence type="ECO:0000313" key="2">
    <source>
        <dbReference type="EMBL" id="TRM55894.1"/>
    </source>
</evidence>
<sequence length="2048" mass="227757">MLPPLKQLKAPRARRHLVPHHFLVRRKPQSAPKVKSAPKSKPTAKSKSKPMVTLDDLSTADLEALLAQAKAKAFVTTTLVRKLTAKELAIGCCRENRATTYSLRRRWRRSEKPARTRLSTTKSAVLGIYSVRSPPGEFLTAELSDQDMSESEDDQVEHDSDASDGMDVDVAEQSLGRHTLHVWLPPIDPEPAQWRALIVAADEDCPQTVSHAAAWELLKHNVSDQRTDMSYVGYVQGAAKSELRVKVATVYQLAGKKEEIKSVVDTVMSIGCSATFGSRIFTPSIGPVIFSSTRHFDAAVSRGIIRERCVPLELLQLITIMTEDAFKEHSDHAHLFDNLLRDYADFNGLPYHNPMAHSPFKVGVLSGPSSESTLSAVLGVVQDARSPPVGAFDIRKLNLHATWLPRRFRLALTQGVGPLRSRLTTWIRWHHRHPHALEAARLCRRADGLPAGRPLRPNISYFGTGWGDVDDQWASKSRKTNSRLSETKLANLYDSTFGEKKRTARASRVGGAQCRCDLEWIMADGNKYCTLNTSACAKSSALKAAAEGAALRVRPRGSTYEIEGVRTPTKRCLRYRPVRKTSETLQPLSGDAALNGERPTLVHTSTSFVKSVYRHALEDDDAPRIPRWRSTRVSRASVYFMGTSDAFKRPSCMSAFIFRRIHRHRSRQRRFQRKVARLRRQEAHRKKVDLAANWFLTTAFPFIYLQLIRPDGRLCDIMVPLIALACYSGLIFACEDESERRDSTWRVQQPSLSAVAKREFLGERYYLTIEGAGPHKVTLRMHPRHAFEDVLWELRKRRLVPEFQGLRLQHSFVFPGGKRPVIELSDTLEDAGVRNLSIISLRYHVLGGSKRSAPAHDADENIKSSMASSSAEPSSDAKLRPDVWYASQDGSYRCRVCHTEPTFQRKQQIDQHEKNEPHRTSLALHDAAIAAADPGNPRAIAAGLSQDRAPKAISELGPGPSGVAGSSGRRSTVANRLSAAISDTLAGVHLVQHSYDSNAESDQELGSSQRYVGEDEEGKEGDEGGDQDGQYDEYGEEDDENEADEEGEEGDEKGDRDGEDDEDEEGDEESDEDGNQDGEYNADDEEDEDGEEGDEEGDEDDEEDEDGEEGDEDGDEDGEYDEDGEEVDESEEGDEEGDEGDEEGDEGDEEGDEGDKEGDEGDEEGDEGDKEGDEGDEEGDQDGEDDGSDEDEVSEDYVDYEDYVDSEEDEAADEGDEDYEDEDKEDEDVFADEDNERVGGDMEVEDEGLDGNLVDLDEEEPQAAKDVSAAQRPLRWVGYRVISDKTTRDYSSTIAHFIMQLLNWPAELVPLRLLPSQIDALDSIRKGQEYSDRELLGSLHRFLVLVITASYESDEAVMSALEQSLVYSHIDLKGMVWKKVASLVNNHLKHWLYFARTALVHVAFLGAVSIEYSPPYIPPVQSFFCDPDAEATPAEDAAGPATTAPDLETVRKFLRSPAASQFRSNKRDPAVTQMTRLGGLWAAADGFRIEGSHDTSTKWSANAQCLTLYASYAAPSMTVEISVFISKTKVALESLRRAFDRLLVSVFPPGLAPSAAAVLDSTALLQDNNQNHSLFDQNTAITNKYCVPPNNALVLSAATLQEIQSFLQLVAITLYATSGVPPRSFQLARLRFRGEAGQPRNIALRQGRQWVIRSLVAKQVHVDGRPSPACWEIYPPIARILLAYLMVIRPHEVQNAPSEHQPLLRHFVFCDKRTRVTKSLGRHPSIVWTGTMINDALRLPVSPIPAESRSWRQWSLAFLEKHLGTRDDILSVKMGPAGRHSEESQEAQLKLSREWVALLELEDSELGPTPACIEEHSVAASETARFCLMQQVSLWRTPGSRGAIARYIDSILRVAAEDLSEEKVLVAVTASMVFGRSRPGALEYSPLSGFHPAYLGSAIHIIYGLLDVLRKEEPFPTTSLVIQKVEPRLLDLAECLSREKDPYRKFCAAVYEHQRKSAERGLTVLENHGRIKSYATAQGYIRGASPTSELRVKQCRGSPVHRQTGARANSTELAGPSKTIKFLDKRSLQSGIRFSICMAVIISYIPLK</sequence>
<accession>A0A550BTN8</accession>
<feature type="compositionally biased region" description="Low complexity" evidence="1">
    <location>
        <begin position="957"/>
        <end position="970"/>
    </location>
</feature>
<dbReference type="STRING" id="97359.A0A550BTN8"/>
<feature type="region of interest" description="Disordered" evidence="1">
    <location>
        <begin position="997"/>
        <end position="1247"/>
    </location>
</feature>
<feature type="region of interest" description="Disordered" evidence="1">
    <location>
        <begin position="951"/>
        <end position="970"/>
    </location>
</feature>
<gene>
    <name evidence="2" type="ORF">BD626DRAFT_541746</name>
</gene>
<evidence type="ECO:0000256" key="1">
    <source>
        <dbReference type="SAM" id="MobiDB-lite"/>
    </source>
</evidence>
<dbReference type="OrthoDB" id="3052243at2759"/>
<dbReference type="Proteomes" id="UP000320762">
    <property type="component" value="Unassembled WGS sequence"/>
</dbReference>
<feature type="compositionally biased region" description="Polar residues" evidence="1">
    <location>
        <begin position="997"/>
        <end position="1010"/>
    </location>
</feature>
<feature type="compositionally biased region" description="Basic residues" evidence="1">
    <location>
        <begin position="36"/>
        <end position="48"/>
    </location>
</feature>
<organism evidence="2 3">
    <name type="scientific">Schizophyllum amplum</name>
    <dbReference type="NCBI Taxonomy" id="97359"/>
    <lineage>
        <taxon>Eukaryota</taxon>
        <taxon>Fungi</taxon>
        <taxon>Dikarya</taxon>
        <taxon>Basidiomycota</taxon>
        <taxon>Agaricomycotina</taxon>
        <taxon>Agaricomycetes</taxon>
        <taxon>Agaricomycetidae</taxon>
        <taxon>Agaricales</taxon>
        <taxon>Schizophyllaceae</taxon>
        <taxon>Schizophyllum</taxon>
    </lineage>
</organism>
<protein>
    <submittedName>
        <fullName evidence="2">Uncharacterized protein</fullName>
    </submittedName>
</protein>
<evidence type="ECO:0000313" key="3">
    <source>
        <dbReference type="Proteomes" id="UP000320762"/>
    </source>
</evidence>
<name>A0A550BTN8_9AGAR</name>
<dbReference type="EMBL" id="VDMD01000089">
    <property type="protein sequence ID" value="TRM55894.1"/>
    <property type="molecule type" value="Genomic_DNA"/>
</dbReference>
<feature type="region of interest" description="Disordered" evidence="1">
    <location>
        <begin position="850"/>
        <end position="878"/>
    </location>
</feature>
<feature type="region of interest" description="Disordered" evidence="1">
    <location>
        <begin position="26"/>
        <end position="51"/>
    </location>
</feature>
<keyword evidence="3" id="KW-1185">Reference proteome</keyword>
<feature type="region of interest" description="Disordered" evidence="1">
    <location>
        <begin position="144"/>
        <end position="163"/>
    </location>
</feature>
<reference evidence="2 3" key="1">
    <citation type="journal article" date="2019" name="New Phytol.">
        <title>Comparative genomics reveals unique wood-decay strategies and fruiting body development in the Schizophyllaceae.</title>
        <authorList>
            <person name="Almasi E."/>
            <person name="Sahu N."/>
            <person name="Krizsan K."/>
            <person name="Balint B."/>
            <person name="Kovacs G.M."/>
            <person name="Kiss B."/>
            <person name="Cseklye J."/>
            <person name="Drula E."/>
            <person name="Henrissat B."/>
            <person name="Nagy I."/>
            <person name="Chovatia M."/>
            <person name="Adam C."/>
            <person name="LaButti K."/>
            <person name="Lipzen A."/>
            <person name="Riley R."/>
            <person name="Grigoriev I.V."/>
            <person name="Nagy L.G."/>
        </authorList>
    </citation>
    <scope>NUCLEOTIDE SEQUENCE [LARGE SCALE GENOMIC DNA]</scope>
    <source>
        <strain evidence="2 3">NL-1724</strain>
    </source>
</reference>
<comment type="caution">
    <text evidence="2">The sequence shown here is derived from an EMBL/GenBank/DDBJ whole genome shotgun (WGS) entry which is preliminary data.</text>
</comment>
<feature type="compositionally biased region" description="Low complexity" evidence="1">
    <location>
        <begin position="864"/>
        <end position="874"/>
    </location>
</feature>
<proteinExistence type="predicted"/>